<sequence>MQSDYWLLLFSFMTLGFFYIETEACMAAGVGGCQGLAGCPQTACGGGCHTPPVVCTNNCVVPPRPLPPPPPPPPPPACQCQPTHDCGRYGCYLRRNRVAAASVRTQQVNKDTKDTVSSSDLISFANQSQPEIADPRFPDNPANARFMRCCEDRDLPDACLVHCTFQKYTRDVLNSMYVKADGCPLPAAADIHFCAAQGKDHRSCCAQNGVTTTLAGEKCLVLCDQTPGQVTQLDLSYLACYDRFDSMKDCFYKQLNKHN</sequence>
<dbReference type="Proteomes" id="UP000887566">
    <property type="component" value="Unplaced"/>
</dbReference>
<dbReference type="WBParaSite" id="PSAMB.scaffold1447size31445.g13130.t1">
    <property type="protein sequence ID" value="PSAMB.scaffold1447size31445.g13130.t1"/>
    <property type="gene ID" value="PSAMB.scaffold1447size31445.g13130"/>
</dbReference>
<dbReference type="AlphaFoldDB" id="A0A914V452"/>
<feature type="domain" description="Domain of unknown function DB" evidence="2">
    <location>
        <begin position="149"/>
        <end position="251"/>
    </location>
</feature>
<evidence type="ECO:0000313" key="3">
    <source>
        <dbReference type="Proteomes" id="UP000887566"/>
    </source>
</evidence>
<evidence type="ECO:0000256" key="1">
    <source>
        <dbReference type="SAM" id="SignalP"/>
    </source>
</evidence>
<organism evidence="3 4">
    <name type="scientific">Plectus sambesii</name>
    <dbReference type="NCBI Taxonomy" id="2011161"/>
    <lineage>
        <taxon>Eukaryota</taxon>
        <taxon>Metazoa</taxon>
        <taxon>Ecdysozoa</taxon>
        <taxon>Nematoda</taxon>
        <taxon>Chromadorea</taxon>
        <taxon>Plectida</taxon>
        <taxon>Plectina</taxon>
        <taxon>Plectoidea</taxon>
        <taxon>Plectidae</taxon>
        <taxon>Plectus</taxon>
    </lineage>
</organism>
<accession>A0A914V452</accession>
<evidence type="ECO:0000313" key="4">
    <source>
        <dbReference type="WBParaSite" id="PSAMB.scaffold1447size31445.g13130.t1"/>
    </source>
</evidence>
<feature type="signal peptide" evidence="1">
    <location>
        <begin position="1"/>
        <end position="24"/>
    </location>
</feature>
<proteinExistence type="predicted"/>
<keyword evidence="3" id="KW-1185">Reference proteome</keyword>
<evidence type="ECO:0000259" key="2">
    <source>
        <dbReference type="Pfam" id="PF01682"/>
    </source>
</evidence>
<name>A0A914V452_9BILA</name>
<reference evidence="4" key="1">
    <citation type="submission" date="2022-11" db="UniProtKB">
        <authorList>
            <consortium name="WormBaseParasite"/>
        </authorList>
    </citation>
    <scope>IDENTIFICATION</scope>
</reference>
<protein>
    <recommendedName>
        <fullName evidence="2">Domain of unknown function DB domain-containing protein</fullName>
    </recommendedName>
</protein>
<feature type="chain" id="PRO_5037552010" description="Domain of unknown function DB domain-containing protein" evidence="1">
    <location>
        <begin position="25"/>
        <end position="259"/>
    </location>
</feature>
<dbReference type="InterPro" id="IPR002602">
    <property type="entry name" value="DB"/>
</dbReference>
<dbReference type="SUPFAM" id="SSF101447">
    <property type="entry name" value="Formin homology 2 domain (FH2 domain)"/>
    <property type="match status" value="1"/>
</dbReference>
<dbReference type="PANTHER" id="PTHR46705">
    <property type="entry name" value="PROTEIN CBG09805"/>
    <property type="match status" value="1"/>
</dbReference>
<dbReference type="PANTHER" id="PTHR46705:SF2">
    <property type="entry name" value="DOMAIN OF UNKNOWN FUNCTION DB DOMAIN-CONTAINING PROTEIN"/>
    <property type="match status" value="1"/>
</dbReference>
<keyword evidence="1" id="KW-0732">Signal</keyword>
<dbReference type="Pfam" id="PF01682">
    <property type="entry name" value="DB"/>
    <property type="match status" value="1"/>
</dbReference>